<evidence type="ECO:0000313" key="8">
    <source>
        <dbReference type="Proteomes" id="UP000192758"/>
    </source>
</evidence>
<accession>A0A1W0E3B1</accession>
<evidence type="ECO:0000259" key="6">
    <source>
        <dbReference type="PROSITE" id="PS50157"/>
    </source>
</evidence>
<feature type="domain" description="C2H2-type" evidence="6">
    <location>
        <begin position="177"/>
        <end position="206"/>
    </location>
</feature>
<proteinExistence type="predicted"/>
<feature type="region of interest" description="Disordered" evidence="5">
    <location>
        <begin position="80"/>
        <end position="116"/>
    </location>
</feature>
<evidence type="ECO:0000256" key="3">
    <source>
        <dbReference type="ARBA" id="ARBA00022833"/>
    </source>
</evidence>
<dbReference type="STRING" id="646526.A0A1W0E3B1"/>
<dbReference type="EMBL" id="MNPJ01000026">
    <property type="protein sequence ID" value="OQS53735.1"/>
    <property type="molecule type" value="Genomic_DNA"/>
</dbReference>
<keyword evidence="3" id="KW-0862">Zinc</keyword>
<dbReference type="OrthoDB" id="6365676at2759"/>
<reference evidence="7 8" key="1">
    <citation type="journal article" date="2017" name="Environ. Microbiol.">
        <title>Decay of the glycolytic pathway and adaptation to intranuclear parasitism within Enterocytozoonidae microsporidia.</title>
        <authorList>
            <person name="Wiredu Boakye D."/>
            <person name="Jaroenlak P."/>
            <person name="Prachumwat A."/>
            <person name="Williams T.A."/>
            <person name="Bateman K.S."/>
            <person name="Itsathitphaisarn O."/>
            <person name="Sritunyalucksana K."/>
            <person name="Paszkiewicz K.H."/>
            <person name="Moore K.A."/>
            <person name="Stentiford G.D."/>
            <person name="Williams B.A."/>
        </authorList>
    </citation>
    <scope>NUCLEOTIDE SEQUENCE [LARGE SCALE GENOMIC DNA]</scope>
    <source>
        <strain evidence="7 8">TH1</strain>
    </source>
</reference>
<dbReference type="InterPro" id="IPR013087">
    <property type="entry name" value="Znf_C2H2_type"/>
</dbReference>
<feature type="compositionally biased region" description="Low complexity" evidence="5">
    <location>
        <begin position="100"/>
        <end position="112"/>
    </location>
</feature>
<dbReference type="PROSITE" id="PS00028">
    <property type="entry name" value="ZINC_FINGER_C2H2_1"/>
    <property type="match status" value="2"/>
</dbReference>
<keyword evidence="2 4" id="KW-0863">Zinc-finger</keyword>
<dbReference type="SMART" id="SM00355">
    <property type="entry name" value="ZnF_C2H2"/>
    <property type="match status" value="2"/>
</dbReference>
<dbReference type="Pfam" id="PF00096">
    <property type="entry name" value="zf-C2H2"/>
    <property type="match status" value="1"/>
</dbReference>
<protein>
    <recommendedName>
        <fullName evidence="6">C2H2-type domain-containing protein</fullName>
    </recommendedName>
</protein>
<evidence type="ECO:0000256" key="2">
    <source>
        <dbReference type="ARBA" id="ARBA00022771"/>
    </source>
</evidence>
<dbReference type="Gene3D" id="3.30.160.60">
    <property type="entry name" value="Classic Zinc Finger"/>
    <property type="match status" value="2"/>
</dbReference>
<keyword evidence="1" id="KW-0479">Metal-binding</keyword>
<sequence>MTKRMYIDENQYIDDSLTSPELNNKKIKIVSNPLNSRENFRRIAEKEKRYITTSEQEFDLPPKKVLLSVNKNIRNRKIRTNRQVFLNTTSTETGSEKKSSSTSSGRKSTSNRPPVLKIDVPQEIEKITSFNDLPDDLFTYDEKKHLFPCPVDGCTAEFPSLSRIKRHYHIHTGIKKFKCKNKECDRTFNRKDNMMQHYRSHCSYTKR</sequence>
<dbReference type="Proteomes" id="UP000192758">
    <property type="component" value="Unassembled WGS sequence"/>
</dbReference>
<evidence type="ECO:0000256" key="5">
    <source>
        <dbReference type="SAM" id="MobiDB-lite"/>
    </source>
</evidence>
<dbReference type="PROSITE" id="PS50157">
    <property type="entry name" value="ZINC_FINGER_C2H2_2"/>
    <property type="match status" value="2"/>
</dbReference>
<dbReference type="GO" id="GO:0008270">
    <property type="term" value="F:zinc ion binding"/>
    <property type="evidence" value="ECO:0007669"/>
    <property type="project" value="UniProtKB-KW"/>
</dbReference>
<dbReference type="InterPro" id="IPR036236">
    <property type="entry name" value="Znf_C2H2_sf"/>
</dbReference>
<dbReference type="VEuPathDB" id="MicrosporidiaDB:EHP00_755"/>
<feature type="domain" description="C2H2-type" evidence="6">
    <location>
        <begin position="147"/>
        <end position="176"/>
    </location>
</feature>
<organism evidence="7 8">
    <name type="scientific">Ecytonucleospora hepatopenaei</name>
    <dbReference type="NCBI Taxonomy" id="646526"/>
    <lineage>
        <taxon>Eukaryota</taxon>
        <taxon>Fungi</taxon>
        <taxon>Fungi incertae sedis</taxon>
        <taxon>Microsporidia</taxon>
        <taxon>Enterocytozoonidae</taxon>
        <taxon>Ecytonucleospora</taxon>
    </lineage>
</organism>
<keyword evidence="8" id="KW-1185">Reference proteome</keyword>
<name>A0A1W0E3B1_9MICR</name>
<comment type="caution">
    <text evidence="7">The sequence shown here is derived from an EMBL/GenBank/DDBJ whole genome shotgun (WGS) entry which is preliminary data.</text>
</comment>
<dbReference type="AlphaFoldDB" id="A0A1W0E3B1"/>
<evidence type="ECO:0000313" key="7">
    <source>
        <dbReference type="EMBL" id="OQS53735.1"/>
    </source>
</evidence>
<evidence type="ECO:0000256" key="4">
    <source>
        <dbReference type="PROSITE-ProRule" id="PRU00042"/>
    </source>
</evidence>
<dbReference type="SUPFAM" id="SSF57667">
    <property type="entry name" value="beta-beta-alpha zinc fingers"/>
    <property type="match status" value="1"/>
</dbReference>
<gene>
    <name evidence="7" type="ORF">EHP00_755</name>
</gene>
<evidence type="ECO:0000256" key="1">
    <source>
        <dbReference type="ARBA" id="ARBA00022723"/>
    </source>
</evidence>
<dbReference type="PANTHER" id="PTHR23235">
    <property type="entry name" value="KRUEPPEL-LIKE TRANSCRIPTION FACTOR"/>
    <property type="match status" value="1"/>
</dbReference>